<dbReference type="SUPFAM" id="SSF57625">
    <property type="entry name" value="Invertebrate chitin-binding proteins"/>
    <property type="match status" value="1"/>
</dbReference>
<reference evidence="11" key="1">
    <citation type="submission" date="2022-01" db="EMBL/GenBank/DDBJ databases">
        <authorList>
            <person name="King R."/>
        </authorList>
    </citation>
    <scope>NUCLEOTIDE SEQUENCE</scope>
</reference>
<dbReference type="Pfam" id="PF00704">
    <property type="entry name" value="Glyco_hydro_18"/>
    <property type="match status" value="1"/>
</dbReference>
<evidence type="ECO:0000259" key="9">
    <source>
        <dbReference type="PROSITE" id="PS50940"/>
    </source>
</evidence>
<dbReference type="PROSITE" id="PS51910">
    <property type="entry name" value="GH18_2"/>
    <property type="match status" value="1"/>
</dbReference>
<evidence type="ECO:0000256" key="1">
    <source>
        <dbReference type="ARBA" id="ARBA00009121"/>
    </source>
</evidence>
<dbReference type="AlphaFoldDB" id="A0A9N9WJ43"/>
<evidence type="ECO:0000256" key="5">
    <source>
        <dbReference type="ARBA" id="ARBA00023157"/>
    </source>
</evidence>
<dbReference type="Pfam" id="PF01607">
    <property type="entry name" value="CBM_14"/>
    <property type="match status" value="1"/>
</dbReference>
<keyword evidence="12" id="KW-1185">Reference proteome</keyword>
<dbReference type="PANTHER" id="PTHR11177">
    <property type="entry name" value="CHITINASE"/>
    <property type="match status" value="1"/>
</dbReference>
<evidence type="ECO:0000313" key="12">
    <source>
        <dbReference type="Proteomes" id="UP001153620"/>
    </source>
</evidence>
<comment type="similarity">
    <text evidence="1">Belongs to the glycosyl hydrolase 18 family. Chitinase class II subfamily.</text>
</comment>
<dbReference type="SUPFAM" id="SSF51445">
    <property type="entry name" value="(Trans)glycosidases"/>
    <property type="match status" value="1"/>
</dbReference>
<dbReference type="InterPro" id="IPR036508">
    <property type="entry name" value="Chitin-bd_dom_sf"/>
</dbReference>
<dbReference type="SMART" id="SM00494">
    <property type="entry name" value="ChtBD2"/>
    <property type="match status" value="1"/>
</dbReference>
<gene>
    <name evidence="11" type="ORF">CHIRRI_LOCUS357</name>
</gene>
<evidence type="ECO:0000256" key="6">
    <source>
        <dbReference type="ARBA" id="ARBA00023295"/>
    </source>
</evidence>
<keyword evidence="2" id="KW-0147">Chitin-binding</keyword>
<sequence>MIKILCIILFVQFCANTVSSQKIVGCYWGSWTSISQIDVTLCTHAYYAFYIPDSNGGLKDSGLVSEFLALKSKNPSVKLFASIGGYNAGTSAFTAIAASSSLTSTFVSNCLALTALGFDGIDLDWEYPAPSEKTTFVNFLGTLKTALNNKGKILAAAVSSGSWQMGESYSISSVCQNLDLVNLMTYDMQWPYTTTGPNAGYSQVDNAAAAWINGGCSASKLVLGLASYGYNFGLTSSSSNGVGASATGASAIPYRTICTKIKSGGWTTLRTDQTPYSYLGTEWISYDDVTSISAKMNIISARSLPGAFFWSTEQDDYDNSCGTGTYPLIRAVVNALGGPSVPVATTTTKMAATTTKAAATTTKAAATTTTTKAAVVTTTTTKPLVITTTQAVTTTLAGQLACSTDGFYAYPGNCKIFYRCVFGNVYIFSCPSGTGWNQAMMTCDLKTNIPGCF</sequence>
<dbReference type="GO" id="GO:0005576">
    <property type="term" value="C:extracellular region"/>
    <property type="evidence" value="ECO:0007669"/>
    <property type="project" value="InterPro"/>
</dbReference>
<dbReference type="InterPro" id="IPR001223">
    <property type="entry name" value="Glyco_hydro18_cat"/>
</dbReference>
<feature type="signal peptide" evidence="8">
    <location>
        <begin position="1"/>
        <end position="20"/>
    </location>
</feature>
<evidence type="ECO:0000259" key="10">
    <source>
        <dbReference type="PROSITE" id="PS51910"/>
    </source>
</evidence>
<organism evidence="11 12">
    <name type="scientific">Chironomus riparius</name>
    <dbReference type="NCBI Taxonomy" id="315576"/>
    <lineage>
        <taxon>Eukaryota</taxon>
        <taxon>Metazoa</taxon>
        <taxon>Ecdysozoa</taxon>
        <taxon>Arthropoda</taxon>
        <taxon>Hexapoda</taxon>
        <taxon>Insecta</taxon>
        <taxon>Pterygota</taxon>
        <taxon>Neoptera</taxon>
        <taxon>Endopterygota</taxon>
        <taxon>Diptera</taxon>
        <taxon>Nematocera</taxon>
        <taxon>Chironomoidea</taxon>
        <taxon>Chironomidae</taxon>
        <taxon>Chironominae</taxon>
        <taxon>Chironomus</taxon>
    </lineage>
</organism>
<dbReference type="InterPro" id="IPR011583">
    <property type="entry name" value="Chitinase_II/V-like_cat"/>
</dbReference>
<feature type="domain" description="GH18" evidence="10">
    <location>
        <begin position="22"/>
        <end position="339"/>
    </location>
</feature>
<dbReference type="GO" id="GO:0008061">
    <property type="term" value="F:chitin binding"/>
    <property type="evidence" value="ECO:0007669"/>
    <property type="project" value="UniProtKB-KW"/>
</dbReference>
<keyword evidence="6 7" id="KW-0326">Glycosidase</keyword>
<protein>
    <recommendedName>
        <fullName evidence="13">Chitinase</fullName>
    </recommendedName>
</protein>
<dbReference type="PROSITE" id="PS01095">
    <property type="entry name" value="GH18_1"/>
    <property type="match status" value="1"/>
</dbReference>
<dbReference type="EMBL" id="OU895877">
    <property type="protein sequence ID" value="CAG9797358.1"/>
    <property type="molecule type" value="Genomic_DNA"/>
</dbReference>
<reference evidence="11" key="2">
    <citation type="submission" date="2022-10" db="EMBL/GenBank/DDBJ databases">
        <authorList>
            <consortium name="ENA_rothamsted_submissions"/>
            <consortium name="culmorum"/>
            <person name="King R."/>
        </authorList>
    </citation>
    <scope>NUCLEOTIDE SEQUENCE</scope>
</reference>
<dbReference type="InterPro" id="IPR050314">
    <property type="entry name" value="Glycosyl_Hydrlase_18"/>
</dbReference>
<evidence type="ECO:0008006" key="13">
    <source>
        <dbReference type="Google" id="ProtNLM"/>
    </source>
</evidence>
<evidence type="ECO:0000313" key="11">
    <source>
        <dbReference type="EMBL" id="CAG9797358.1"/>
    </source>
</evidence>
<dbReference type="PROSITE" id="PS50940">
    <property type="entry name" value="CHIT_BIND_II"/>
    <property type="match status" value="1"/>
</dbReference>
<proteinExistence type="inferred from homology"/>
<accession>A0A9N9WJ43</accession>
<evidence type="ECO:0000256" key="7">
    <source>
        <dbReference type="RuleBase" id="RU000489"/>
    </source>
</evidence>
<dbReference type="Gene3D" id="3.10.50.10">
    <property type="match status" value="1"/>
</dbReference>
<feature type="chain" id="PRO_5040335267" description="Chitinase" evidence="8">
    <location>
        <begin position="21"/>
        <end position="453"/>
    </location>
</feature>
<keyword evidence="4 7" id="KW-0378">Hydrolase</keyword>
<name>A0A9N9WJ43_9DIPT</name>
<dbReference type="SUPFAM" id="SSF54556">
    <property type="entry name" value="Chitinase insertion domain"/>
    <property type="match status" value="1"/>
</dbReference>
<dbReference type="InterPro" id="IPR001579">
    <property type="entry name" value="Glyco_hydro_18_chit_AS"/>
</dbReference>
<dbReference type="Gene3D" id="2.170.140.10">
    <property type="entry name" value="Chitin binding domain"/>
    <property type="match status" value="1"/>
</dbReference>
<dbReference type="GO" id="GO:0004568">
    <property type="term" value="F:chitinase activity"/>
    <property type="evidence" value="ECO:0007669"/>
    <property type="project" value="TreeGrafter"/>
</dbReference>
<dbReference type="InterPro" id="IPR029070">
    <property type="entry name" value="Chitinase_insertion_sf"/>
</dbReference>
<dbReference type="OrthoDB" id="76388at2759"/>
<evidence type="ECO:0000256" key="2">
    <source>
        <dbReference type="ARBA" id="ARBA00022669"/>
    </source>
</evidence>
<dbReference type="InterPro" id="IPR002557">
    <property type="entry name" value="Chitin-bd_dom"/>
</dbReference>
<evidence type="ECO:0000256" key="8">
    <source>
        <dbReference type="SAM" id="SignalP"/>
    </source>
</evidence>
<dbReference type="GO" id="GO:0006032">
    <property type="term" value="P:chitin catabolic process"/>
    <property type="evidence" value="ECO:0007669"/>
    <property type="project" value="TreeGrafter"/>
</dbReference>
<evidence type="ECO:0000256" key="4">
    <source>
        <dbReference type="ARBA" id="ARBA00022801"/>
    </source>
</evidence>
<dbReference type="PANTHER" id="PTHR11177:SF360">
    <property type="entry name" value="CHITINASE 4-RELATED"/>
    <property type="match status" value="1"/>
</dbReference>
<dbReference type="GO" id="GO:0005975">
    <property type="term" value="P:carbohydrate metabolic process"/>
    <property type="evidence" value="ECO:0007669"/>
    <property type="project" value="InterPro"/>
</dbReference>
<evidence type="ECO:0000256" key="3">
    <source>
        <dbReference type="ARBA" id="ARBA00022729"/>
    </source>
</evidence>
<feature type="domain" description="Chitin-binding type-2" evidence="9">
    <location>
        <begin position="399"/>
        <end position="453"/>
    </location>
</feature>
<keyword evidence="5" id="KW-1015">Disulfide bond</keyword>
<dbReference type="SMART" id="SM00636">
    <property type="entry name" value="Glyco_18"/>
    <property type="match status" value="1"/>
</dbReference>
<dbReference type="Gene3D" id="3.20.20.80">
    <property type="entry name" value="Glycosidases"/>
    <property type="match status" value="1"/>
</dbReference>
<dbReference type="InterPro" id="IPR017853">
    <property type="entry name" value="GH"/>
</dbReference>
<dbReference type="Proteomes" id="UP001153620">
    <property type="component" value="Chromosome 1"/>
</dbReference>
<keyword evidence="3 8" id="KW-0732">Signal</keyword>